<evidence type="ECO:0000256" key="5">
    <source>
        <dbReference type="ARBA" id="ARBA00022824"/>
    </source>
</evidence>
<reference evidence="12 13" key="1">
    <citation type="journal article" date="2018" name="Nat. Ecol. Evol.">
        <title>Genomic signatures of mitonuclear coevolution across populations of Tigriopus californicus.</title>
        <authorList>
            <person name="Barreto F.S."/>
            <person name="Watson E.T."/>
            <person name="Lima T.G."/>
            <person name="Willett C.S."/>
            <person name="Edmands S."/>
            <person name="Li W."/>
            <person name="Burton R.S."/>
        </authorList>
    </citation>
    <scope>NUCLEOTIDE SEQUENCE [LARGE SCALE GENOMIC DNA]</scope>
    <source>
        <strain evidence="12 13">San Diego</strain>
    </source>
</reference>
<evidence type="ECO:0000256" key="6">
    <source>
        <dbReference type="ARBA" id="ARBA00022989"/>
    </source>
</evidence>
<comment type="subcellular location">
    <subcellularLocation>
        <location evidence="2">Cell membrane</location>
        <topology evidence="2">Multi-pass membrane protein</topology>
    </subcellularLocation>
    <subcellularLocation>
        <location evidence="1">Endoplasmic reticulum membrane</location>
        <topology evidence="1">Multi-pass membrane protein</topology>
    </subcellularLocation>
</comment>
<evidence type="ECO:0000313" key="12">
    <source>
        <dbReference type="EMBL" id="TRY78691.1"/>
    </source>
</evidence>
<evidence type="ECO:0000256" key="10">
    <source>
        <dbReference type="ARBA" id="ARBA00034899"/>
    </source>
</evidence>
<evidence type="ECO:0000256" key="2">
    <source>
        <dbReference type="ARBA" id="ARBA00004651"/>
    </source>
</evidence>
<evidence type="ECO:0000256" key="9">
    <source>
        <dbReference type="ARBA" id="ARBA00034846"/>
    </source>
</evidence>
<gene>
    <name evidence="12" type="ORF">TCAL_04238</name>
</gene>
<name>A0A553PLY2_TIGCA</name>
<dbReference type="STRING" id="6832.A0A553PLY2"/>
<comment type="similarity">
    <text evidence="8">Belongs to the TMEM147 family.</text>
</comment>
<keyword evidence="4 11" id="KW-0812">Transmembrane</keyword>
<evidence type="ECO:0000256" key="8">
    <source>
        <dbReference type="ARBA" id="ARBA00034739"/>
    </source>
</evidence>
<sequence length="233" mass="26247">MTFYHFGNCLALAYLPYYFTYKFSGLSEYGAFWKCVTAGMLYLMTQMGKMLFLATFYPVAEEGDEFKDVEAPFEFFSGFMKATVDLVDIVGLYLVIQRIGGKGQVKVLASGLGWAFAELLLTRIIFLWVGARGIEFDWKYIQNSIDSNISLVHYLTLACLVWLAVRRDANPALNPVLAILIGMSTYKTLLLDSFIHMFGIGVWTALLYKALISMALGLVSLQLFVVSTINDKY</sequence>
<evidence type="ECO:0000256" key="4">
    <source>
        <dbReference type="ARBA" id="ARBA00022692"/>
    </source>
</evidence>
<feature type="transmembrane region" description="Helical" evidence="11">
    <location>
        <begin position="107"/>
        <end position="129"/>
    </location>
</feature>
<organism evidence="12 13">
    <name type="scientific">Tigriopus californicus</name>
    <name type="common">Marine copepod</name>
    <dbReference type="NCBI Taxonomy" id="6832"/>
    <lineage>
        <taxon>Eukaryota</taxon>
        <taxon>Metazoa</taxon>
        <taxon>Ecdysozoa</taxon>
        <taxon>Arthropoda</taxon>
        <taxon>Crustacea</taxon>
        <taxon>Multicrustacea</taxon>
        <taxon>Hexanauplia</taxon>
        <taxon>Copepoda</taxon>
        <taxon>Harpacticoida</taxon>
        <taxon>Harpacticidae</taxon>
        <taxon>Tigriopus</taxon>
    </lineage>
</organism>
<feature type="transmembrane region" description="Helical" evidence="11">
    <location>
        <begin position="149"/>
        <end position="165"/>
    </location>
</feature>
<keyword evidence="3" id="KW-1003">Cell membrane</keyword>
<proteinExistence type="inferred from homology"/>
<dbReference type="OrthoDB" id="9993532at2759"/>
<evidence type="ECO:0000256" key="1">
    <source>
        <dbReference type="ARBA" id="ARBA00004477"/>
    </source>
</evidence>
<dbReference type="Proteomes" id="UP000318571">
    <property type="component" value="Chromosome 11"/>
</dbReference>
<keyword evidence="5" id="KW-0256">Endoplasmic reticulum</keyword>
<dbReference type="AlphaFoldDB" id="A0A553PLY2"/>
<dbReference type="InterPro" id="IPR019164">
    <property type="entry name" value="TMEM147"/>
</dbReference>
<dbReference type="PANTHER" id="PTHR12869:SF0">
    <property type="entry name" value="BOS COMPLEX SUBUNIT TMEM147"/>
    <property type="match status" value="1"/>
</dbReference>
<keyword evidence="13" id="KW-1185">Reference proteome</keyword>
<feature type="transmembrane region" description="Helical" evidence="11">
    <location>
        <begin position="177"/>
        <end position="200"/>
    </location>
</feature>
<comment type="caution">
    <text evidence="12">The sequence shown here is derived from an EMBL/GenBank/DDBJ whole genome shotgun (WGS) entry which is preliminary data.</text>
</comment>
<dbReference type="EMBL" id="VCGU01000003">
    <property type="protein sequence ID" value="TRY78691.1"/>
    <property type="molecule type" value="Genomic_DNA"/>
</dbReference>
<dbReference type="GO" id="GO:0005789">
    <property type="term" value="C:endoplasmic reticulum membrane"/>
    <property type="evidence" value="ECO:0007669"/>
    <property type="project" value="UniProtKB-SubCell"/>
</dbReference>
<evidence type="ECO:0000313" key="13">
    <source>
        <dbReference type="Proteomes" id="UP000318571"/>
    </source>
</evidence>
<feature type="transmembrane region" description="Helical" evidence="11">
    <location>
        <begin position="75"/>
        <end position="95"/>
    </location>
</feature>
<evidence type="ECO:0000256" key="3">
    <source>
        <dbReference type="ARBA" id="ARBA00022475"/>
    </source>
</evidence>
<feature type="transmembrane region" description="Helical" evidence="11">
    <location>
        <begin position="31"/>
        <end position="55"/>
    </location>
</feature>
<dbReference type="OMA" id="SKCVYAG"/>
<evidence type="ECO:0000256" key="7">
    <source>
        <dbReference type="ARBA" id="ARBA00023136"/>
    </source>
</evidence>
<feature type="transmembrane region" description="Helical" evidence="11">
    <location>
        <begin position="206"/>
        <end position="226"/>
    </location>
</feature>
<accession>A0A553PLY2</accession>
<protein>
    <recommendedName>
        <fullName evidence="9">BOS complex subunit TMEM147</fullName>
    </recommendedName>
    <alternativeName>
        <fullName evidence="10">Transmembrane protein 147</fullName>
    </alternativeName>
</protein>
<keyword evidence="7 11" id="KW-0472">Membrane</keyword>
<dbReference type="Pfam" id="PF09767">
    <property type="entry name" value="DUF2053"/>
    <property type="match status" value="1"/>
</dbReference>
<keyword evidence="6 11" id="KW-1133">Transmembrane helix</keyword>
<dbReference type="GO" id="GO:0005886">
    <property type="term" value="C:plasma membrane"/>
    <property type="evidence" value="ECO:0007669"/>
    <property type="project" value="UniProtKB-SubCell"/>
</dbReference>
<dbReference type="PANTHER" id="PTHR12869">
    <property type="entry name" value="SMALL SEVEN TRANSMEMBRANE DOMAIN-CONTAINING PROTEIN"/>
    <property type="match status" value="1"/>
</dbReference>
<evidence type="ECO:0000256" key="11">
    <source>
        <dbReference type="SAM" id="Phobius"/>
    </source>
</evidence>